<gene>
    <name evidence="2" type="ORF">SAMN05421841_1255</name>
</gene>
<keyword evidence="1" id="KW-0472">Membrane</keyword>
<feature type="transmembrane region" description="Helical" evidence="1">
    <location>
        <begin position="6"/>
        <end position="25"/>
    </location>
</feature>
<proteinExistence type="predicted"/>
<evidence type="ECO:0000256" key="1">
    <source>
        <dbReference type="SAM" id="Phobius"/>
    </source>
</evidence>
<dbReference type="Proteomes" id="UP000199469">
    <property type="component" value="Unassembled WGS sequence"/>
</dbReference>
<keyword evidence="1" id="KW-0812">Transmembrane</keyword>
<accession>A0A1I0PJU8</accession>
<organism evidence="2 3">
    <name type="scientific">Chryseobacterium wanjuense</name>
    <dbReference type="NCBI Taxonomy" id="356305"/>
    <lineage>
        <taxon>Bacteria</taxon>
        <taxon>Pseudomonadati</taxon>
        <taxon>Bacteroidota</taxon>
        <taxon>Flavobacteriia</taxon>
        <taxon>Flavobacteriales</taxon>
        <taxon>Weeksellaceae</taxon>
        <taxon>Chryseobacterium group</taxon>
        <taxon>Chryseobacterium</taxon>
    </lineage>
</organism>
<evidence type="ECO:0000313" key="3">
    <source>
        <dbReference type="Proteomes" id="UP000199469"/>
    </source>
</evidence>
<dbReference type="EMBL" id="FOIU01000001">
    <property type="protein sequence ID" value="SEW14535.1"/>
    <property type="molecule type" value="Genomic_DNA"/>
</dbReference>
<reference evidence="3" key="1">
    <citation type="submission" date="2016-10" db="EMBL/GenBank/DDBJ databases">
        <authorList>
            <person name="Varghese N."/>
            <person name="Submissions S."/>
        </authorList>
    </citation>
    <scope>NUCLEOTIDE SEQUENCE [LARGE SCALE GENOMIC DNA]</scope>
    <source>
        <strain evidence="3">DSM 17724</strain>
    </source>
</reference>
<dbReference type="RefSeq" id="WP_089791151.1">
    <property type="nucleotide sequence ID" value="NZ_FOIU01000001.1"/>
</dbReference>
<dbReference type="AlphaFoldDB" id="A0A1I0PJU8"/>
<sequence length="143" mass="17381">MEIYFLIGGVILFWILINLIFYFYFKYTRKIFFNFIKDRKYSIVKNVETETESYQKIGAKITYRKCDIIFLEDEIFLLSFNKAIIQLSKGIDIFPGVMHKFTYYSKRKVKDRLEIANFDKSFKANLNFKNKDFDLEEYLNKFL</sequence>
<keyword evidence="3" id="KW-1185">Reference proteome</keyword>
<protein>
    <submittedName>
        <fullName evidence="2">Uncharacterized protein</fullName>
    </submittedName>
</protein>
<evidence type="ECO:0000313" key="2">
    <source>
        <dbReference type="EMBL" id="SEW14535.1"/>
    </source>
</evidence>
<keyword evidence="1" id="KW-1133">Transmembrane helix</keyword>
<name>A0A1I0PJU8_9FLAO</name>
<dbReference type="OrthoDB" id="1259202at2"/>